<gene>
    <name evidence="12" type="ORF">D0Y65_026219</name>
</gene>
<feature type="compositionally biased region" description="Polar residues" evidence="10">
    <location>
        <begin position="160"/>
        <end position="186"/>
    </location>
</feature>
<evidence type="ECO:0000256" key="10">
    <source>
        <dbReference type="SAM" id="MobiDB-lite"/>
    </source>
</evidence>
<proteinExistence type="inferred from homology"/>
<dbReference type="FunFam" id="1.10.510.10:FF:000028">
    <property type="entry name" value="serine/threonine-protein kinase D6PK-like"/>
    <property type="match status" value="1"/>
</dbReference>
<evidence type="ECO:0000313" key="13">
    <source>
        <dbReference type="Proteomes" id="UP000289340"/>
    </source>
</evidence>
<dbReference type="Gramene" id="XM_028329744.1">
    <property type="protein sequence ID" value="XP_028185545.1"/>
    <property type="gene ID" value="LOC114372264"/>
</dbReference>
<dbReference type="GO" id="GO:0005524">
    <property type="term" value="F:ATP binding"/>
    <property type="evidence" value="ECO:0007669"/>
    <property type="project" value="UniProtKB-KW"/>
</dbReference>
<feature type="region of interest" description="Disordered" evidence="10">
    <location>
        <begin position="225"/>
        <end position="306"/>
    </location>
</feature>
<dbReference type="EMBL" id="QZWG01000010">
    <property type="protein sequence ID" value="RZB86061.1"/>
    <property type="molecule type" value="Genomic_DNA"/>
</dbReference>
<feature type="compositionally biased region" description="Low complexity" evidence="10">
    <location>
        <begin position="225"/>
        <end position="242"/>
    </location>
</feature>
<dbReference type="Proteomes" id="UP000289340">
    <property type="component" value="Chromosome 10"/>
</dbReference>
<dbReference type="EC" id="2.7.11.1" evidence="2"/>
<feature type="domain" description="Protein kinase" evidence="11">
    <location>
        <begin position="479"/>
        <end position="810"/>
    </location>
</feature>
<evidence type="ECO:0000256" key="3">
    <source>
        <dbReference type="ARBA" id="ARBA00022527"/>
    </source>
</evidence>
<keyword evidence="5" id="KW-0547">Nucleotide-binding</keyword>
<keyword evidence="7" id="KW-0067">ATP-binding</keyword>
<keyword evidence="3" id="KW-0723">Serine/threonine-protein kinase</keyword>
<dbReference type="CDD" id="cd05574">
    <property type="entry name" value="STKc_phototropin_like"/>
    <property type="match status" value="1"/>
</dbReference>
<dbReference type="EMBL" id="QZWG01000010">
    <property type="protein sequence ID" value="RZB86062.1"/>
    <property type="molecule type" value="Genomic_DNA"/>
</dbReference>
<dbReference type="PANTHER" id="PTHR45637">
    <property type="entry name" value="FLIPPASE KINASE 1-RELATED"/>
    <property type="match status" value="1"/>
</dbReference>
<feature type="region of interest" description="Disordered" evidence="10">
    <location>
        <begin position="156"/>
        <end position="186"/>
    </location>
</feature>
<dbReference type="InterPro" id="IPR011009">
    <property type="entry name" value="Kinase-like_dom_sf"/>
</dbReference>
<evidence type="ECO:0000256" key="4">
    <source>
        <dbReference type="ARBA" id="ARBA00022679"/>
    </source>
</evidence>
<dbReference type="Gene3D" id="1.10.510.10">
    <property type="entry name" value="Transferase(Phosphotransferase) domain 1"/>
    <property type="match status" value="2"/>
</dbReference>
<dbReference type="AlphaFoldDB" id="A0A445IIW0"/>
<reference evidence="12 13" key="1">
    <citation type="submission" date="2018-09" db="EMBL/GenBank/DDBJ databases">
        <title>A high-quality reference genome of wild soybean provides a powerful tool to mine soybean genomes.</title>
        <authorList>
            <person name="Xie M."/>
            <person name="Chung C.Y.L."/>
            <person name="Li M.-W."/>
            <person name="Wong F.-L."/>
            <person name="Chan T.-F."/>
            <person name="Lam H.-M."/>
        </authorList>
    </citation>
    <scope>NUCLEOTIDE SEQUENCE [LARGE SCALE GENOMIC DNA]</scope>
    <source>
        <strain evidence="13">cv. W05</strain>
        <tissue evidence="12">Hypocotyl of etiolated seedlings</tissue>
    </source>
</reference>
<dbReference type="SMART" id="SM00220">
    <property type="entry name" value="S_TKc"/>
    <property type="match status" value="1"/>
</dbReference>
<evidence type="ECO:0000256" key="9">
    <source>
        <dbReference type="ARBA" id="ARBA00048679"/>
    </source>
</evidence>
<feature type="region of interest" description="Disordered" evidence="10">
    <location>
        <begin position="420"/>
        <end position="454"/>
    </location>
</feature>
<dbReference type="EMBL" id="QZWG01000010">
    <property type="protein sequence ID" value="RZB86064.1"/>
    <property type="molecule type" value="Genomic_DNA"/>
</dbReference>
<dbReference type="Pfam" id="PF00069">
    <property type="entry name" value="Pkinase"/>
    <property type="match status" value="2"/>
</dbReference>
<name>A0A445IIW0_GLYSO</name>
<dbReference type="PROSITE" id="PS50011">
    <property type="entry name" value="PROTEIN_KINASE_DOM"/>
    <property type="match status" value="1"/>
</dbReference>
<dbReference type="InterPro" id="IPR000719">
    <property type="entry name" value="Prot_kinase_dom"/>
</dbReference>
<comment type="similarity">
    <text evidence="1">Belongs to the protein kinase superfamily. AGC Ser/Thr protein kinase family.</text>
</comment>
<sequence length="863" mass="93848">MGSFSGTCEIVEAREDLNTEKDTGIYQSNSGYSLDEKFQKHPVQKLGYKGNLDDDINKLFESITLKSSSRDLGFIHGTSPKMKSALKKPIAVGASRSPRVGPSEPVTLKQALRDLCISKASEMASMKRLSKSTASPRISEVGKIHTLYNSVVVEGRRSEPSNVESKGSTSEISLVPEESNSLSLDNAYQSRSTVKSTSLSPNVQSSKIAVAIAITQNDTGASLMPSDLASSSSKVGVLSPSSEPAQIEKQTSESSSSSCNTNGSKLELPENASSPKKIGNKASASKNGRKGRLQTVSSSSTSVNGNRVCKLSRNAPRTVKSIIKNKNFGKKKVKQDSVSALFDPTCSEVNDKSVSGTTQLVCERCWCAIENNKGITSLDSISPGEGINSVNNSGAASAGCNSSREVTKVKKNTVLKEQLEFSQSSKSSQGDYSSSTSTSDESNLSGSSCGNRPHMSKDVRWKAIRHAQIQNGVLGLRHFNLLKKLGCGDIGTVYLAELIGKSCLFAIKVMDNEFLARRKKMPRAQTEREILRMLDHPFLPTLYAQFTSDNLSCLVMEYCPGGDLHVLRQKQLGRSFSEPAARFYVAEVLLALEYLHMLGVVYRDLKPENILVREDGHIMLTDFDLSLRCDVSPTLLKSSYVDPAKISGPCAQSSCIEPFCIEPACQVPCFSPRLLPPAAKARKLKNDLGAQLRSLPQLVAEPTDARSNSFVGTHEYLAPEIIKGEGHGAAVDWWTFGVFLYELLYGRTPFKGSNNEETLANVVLQGLRFPDTPFVSIQARDLIRGLLVKEPENRLGSEKGAAEIKQHPFFEGLNWALIRCAIPPELPDLCEFGVSEMTPQSQGKGVKYVECNAAGELVEFELF</sequence>
<dbReference type="SMR" id="A0A445IIW0"/>
<dbReference type="InterPro" id="IPR008271">
    <property type="entry name" value="Ser/Thr_kinase_AS"/>
</dbReference>
<dbReference type="GO" id="GO:0004674">
    <property type="term" value="F:protein serine/threonine kinase activity"/>
    <property type="evidence" value="ECO:0007669"/>
    <property type="project" value="UniProtKB-KW"/>
</dbReference>
<dbReference type="PROSITE" id="PS00108">
    <property type="entry name" value="PROTEIN_KINASE_ST"/>
    <property type="match status" value="1"/>
</dbReference>
<evidence type="ECO:0000256" key="5">
    <source>
        <dbReference type="ARBA" id="ARBA00022741"/>
    </source>
</evidence>
<keyword evidence="6 12" id="KW-0418">Kinase</keyword>
<evidence type="ECO:0000256" key="1">
    <source>
        <dbReference type="ARBA" id="ARBA00009903"/>
    </source>
</evidence>
<evidence type="ECO:0000259" key="11">
    <source>
        <dbReference type="PROSITE" id="PS50011"/>
    </source>
</evidence>
<dbReference type="Gramene" id="XM_028329743.1">
    <property type="protein sequence ID" value="XP_028185544.1"/>
    <property type="gene ID" value="LOC114372264"/>
</dbReference>
<evidence type="ECO:0000313" key="12">
    <source>
        <dbReference type="EMBL" id="RZB86063.1"/>
    </source>
</evidence>
<dbReference type="Gene3D" id="3.30.200.20">
    <property type="entry name" value="Phosphorylase Kinase, domain 1"/>
    <property type="match status" value="1"/>
</dbReference>
<dbReference type="FunFam" id="1.10.510.10:FF:000020">
    <property type="entry name" value="serine/threonine-protein kinase D6PK-like"/>
    <property type="match status" value="1"/>
</dbReference>
<dbReference type="FunFam" id="3.30.200.20:FF:000032">
    <property type="entry name" value="Serine/threonine-protein kinase D6PK-like"/>
    <property type="match status" value="1"/>
</dbReference>
<evidence type="ECO:0000256" key="8">
    <source>
        <dbReference type="ARBA" id="ARBA00047899"/>
    </source>
</evidence>
<keyword evidence="13" id="KW-1185">Reference proteome</keyword>
<evidence type="ECO:0000256" key="2">
    <source>
        <dbReference type="ARBA" id="ARBA00012513"/>
    </source>
</evidence>
<keyword evidence="4" id="KW-0808">Transferase</keyword>
<protein>
    <recommendedName>
        <fullName evidence="2">non-specific serine/threonine protein kinase</fullName>
        <ecNumber evidence="2">2.7.11.1</ecNumber>
    </recommendedName>
</protein>
<evidence type="ECO:0000256" key="7">
    <source>
        <dbReference type="ARBA" id="ARBA00022840"/>
    </source>
</evidence>
<accession>A0A445IIW0</accession>
<comment type="caution">
    <text evidence="12">The sequence shown here is derived from an EMBL/GenBank/DDBJ whole genome shotgun (WGS) entry which is preliminary data.</text>
</comment>
<organism evidence="12 13">
    <name type="scientific">Glycine soja</name>
    <name type="common">Wild soybean</name>
    <dbReference type="NCBI Taxonomy" id="3848"/>
    <lineage>
        <taxon>Eukaryota</taxon>
        <taxon>Viridiplantae</taxon>
        <taxon>Streptophyta</taxon>
        <taxon>Embryophyta</taxon>
        <taxon>Tracheophyta</taxon>
        <taxon>Spermatophyta</taxon>
        <taxon>Magnoliopsida</taxon>
        <taxon>eudicotyledons</taxon>
        <taxon>Gunneridae</taxon>
        <taxon>Pentapetalae</taxon>
        <taxon>rosids</taxon>
        <taxon>fabids</taxon>
        <taxon>Fabales</taxon>
        <taxon>Fabaceae</taxon>
        <taxon>Papilionoideae</taxon>
        <taxon>50 kb inversion clade</taxon>
        <taxon>NPAAA clade</taxon>
        <taxon>indigoferoid/millettioid clade</taxon>
        <taxon>Phaseoleae</taxon>
        <taxon>Glycine</taxon>
        <taxon>Glycine subgen. Soja</taxon>
    </lineage>
</organism>
<comment type="catalytic activity">
    <reaction evidence="9">
        <text>L-seryl-[protein] + ATP = O-phospho-L-seryl-[protein] + ADP + H(+)</text>
        <dbReference type="Rhea" id="RHEA:17989"/>
        <dbReference type="Rhea" id="RHEA-COMP:9863"/>
        <dbReference type="Rhea" id="RHEA-COMP:11604"/>
        <dbReference type="ChEBI" id="CHEBI:15378"/>
        <dbReference type="ChEBI" id="CHEBI:29999"/>
        <dbReference type="ChEBI" id="CHEBI:30616"/>
        <dbReference type="ChEBI" id="CHEBI:83421"/>
        <dbReference type="ChEBI" id="CHEBI:456216"/>
        <dbReference type="EC" id="2.7.11.1"/>
    </reaction>
</comment>
<dbReference type="SUPFAM" id="SSF56112">
    <property type="entry name" value="Protein kinase-like (PK-like)"/>
    <property type="match status" value="1"/>
</dbReference>
<dbReference type="EMBL" id="QZWG01000010">
    <property type="protein sequence ID" value="RZB86063.1"/>
    <property type="molecule type" value="Genomic_DNA"/>
</dbReference>
<comment type="catalytic activity">
    <reaction evidence="8">
        <text>L-threonyl-[protein] + ATP = O-phospho-L-threonyl-[protein] + ADP + H(+)</text>
        <dbReference type="Rhea" id="RHEA:46608"/>
        <dbReference type="Rhea" id="RHEA-COMP:11060"/>
        <dbReference type="Rhea" id="RHEA-COMP:11605"/>
        <dbReference type="ChEBI" id="CHEBI:15378"/>
        <dbReference type="ChEBI" id="CHEBI:30013"/>
        <dbReference type="ChEBI" id="CHEBI:30616"/>
        <dbReference type="ChEBI" id="CHEBI:61977"/>
        <dbReference type="ChEBI" id="CHEBI:456216"/>
        <dbReference type="EC" id="2.7.11.1"/>
    </reaction>
</comment>
<evidence type="ECO:0000256" key="6">
    <source>
        <dbReference type="ARBA" id="ARBA00022777"/>
    </source>
</evidence>
<feature type="compositionally biased region" description="Low complexity" evidence="10">
    <location>
        <begin position="422"/>
        <end position="448"/>
    </location>
</feature>